<dbReference type="SUPFAM" id="SSF55811">
    <property type="entry name" value="Nudix"/>
    <property type="match status" value="1"/>
</dbReference>
<evidence type="ECO:0000256" key="1">
    <source>
        <dbReference type="ARBA" id="ARBA00022801"/>
    </source>
</evidence>
<keyword evidence="1 2" id="KW-0378">Hydrolase</keyword>
<keyword evidence="5" id="KW-1185">Reference proteome</keyword>
<dbReference type="PRINTS" id="PR00502">
    <property type="entry name" value="NUDIXFAMILY"/>
</dbReference>
<dbReference type="EMBL" id="AP021875">
    <property type="protein sequence ID" value="BBO74144.1"/>
    <property type="molecule type" value="Genomic_DNA"/>
</dbReference>
<dbReference type="InterPro" id="IPR020084">
    <property type="entry name" value="NUDIX_hydrolase_CS"/>
</dbReference>
<dbReference type="GO" id="GO:0016787">
    <property type="term" value="F:hydrolase activity"/>
    <property type="evidence" value="ECO:0007669"/>
    <property type="project" value="UniProtKB-KW"/>
</dbReference>
<dbReference type="PROSITE" id="PS00893">
    <property type="entry name" value="NUDIX_BOX"/>
    <property type="match status" value="1"/>
</dbReference>
<evidence type="ECO:0000313" key="4">
    <source>
        <dbReference type="EMBL" id="BBO74144.1"/>
    </source>
</evidence>
<dbReference type="PANTHER" id="PTHR43736:SF1">
    <property type="entry name" value="DIHYDRONEOPTERIN TRIPHOSPHATE DIPHOSPHATASE"/>
    <property type="match status" value="1"/>
</dbReference>
<name>A0A5K7Z6R0_9BACT</name>
<evidence type="ECO:0000259" key="3">
    <source>
        <dbReference type="PROSITE" id="PS51462"/>
    </source>
</evidence>
<organism evidence="4 5">
    <name type="scientific">Desulfosarcina widdelii</name>
    <dbReference type="NCBI Taxonomy" id="947919"/>
    <lineage>
        <taxon>Bacteria</taxon>
        <taxon>Pseudomonadati</taxon>
        <taxon>Thermodesulfobacteriota</taxon>
        <taxon>Desulfobacteria</taxon>
        <taxon>Desulfobacterales</taxon>
        <taxon>Desulfosarcinaceae</taxon>
        <taxon>Desulfosarcina</taxon>
    </lineage>
</organism>
<proteinExistence type="inferred from homology"/>
<dbReference type="Gene3D" id="3.90.79.10">
    <property type="entry name" value="Nucleoside Triphosphate Pyrophosphohydrolase"/>
    <property type="match status" value="1"/>
</dbReference>
<dbReference type="InterPro" id="IPR000086">
    <property type="entry name" value="NUDIX_hydrolase_dom"/>
</dbReference>
<accession>A0A5K7Z6R0</accession>
<reference evidence="4 5" key="1">
    <citation type="submission" date="2019-11" db="EMBL/GenBank/DDBJ databases">
        <title>Comparative genomics of hydrocarbon-degrading Desulfosarcina strains.</title>
        <authorList>
            <person name="Watanabe M."/>
            <person name="Kojima H."/>
            <person name="Fukui M."/>
        </authorList>
    </citation>
    <scope>NUCLEOTIDE SEQUENCE [LARGE SCALE GENOMIC DNA]</scope>
    <source>
        <strain evidence="4 5">PP31</strain>
    </source>
</reference>
<dbReference type="RefSeq" id="WP_155303196.1">
    <property type="nucleotide sequence ID" value="NZ_AP021875.1"/>
</dbReference>
<dbReference type="InterPro" id="IPR020476">
    <property type="entry name" value="Nudix_hydrolase"/>
</dbReference>
<dbReference type="AlphaFoldDB" id="A0A5K7Z6R0"/>
<dbReference type="OrthoDB" id="9761969at2"/>
<protein>
    <submittedName>
        <fullName evidence="4">NUDIX hydrolase</fullName>
    </submittedName>
</protein>
<dbReference type="PROSITE" id="PS51462">
    <property type="entry name" value="NUDIX"/>
    <property type="match status" value="1"/>
</dbReference>
<gene>
    <name evidence="4" type="ORF">DSCW_15610</name>
</gene>
<evidence type="ECO:0000313" key="5">
    <source>
        <dbReference type="Proteomes" id="UP000427769"/>
    </source>
</evidence>
<dbReference type="PANTHER" id="PTHR43736">
    <property type="entry name" value="ADP-RIBOSE PYROPHOSPHATASE"/>
    <property type="match status" value="1"/>
</dbReference>
<feature type="domain" description="Nudix hydrolase" evidence="3">
    <location>
        <begin position="14"/>
        <end position="144"/>
    </location>
</feature>
<dbReference type="InterPro" id="IPR015797">
    <property type="entry name" value="NUDIX_hydrolase-like_dom_sf"/>
</dbReference>
<dbReference type="Proteomes" id="UP000427769">
    <property type="component" value="Chromosome"/>
</dbReference>
<evidence type="ECO:0000256" key="2">
    <source>
        <dbReference type="RuleBase" id="RU003476"/>
    </source>
</evidence>
<dbReference type="Pfam" id="PF00293">
    <property type="entry name" value="NUDIX"/>
    <property type="match status" value="1"/>
</dbReference>
<dbReference type="CDD" id="cd04673">
    <property type="entry name" value="NUDIX_ADPRase"/>
    <property type="match status" value="1"/>
</dbReference>
<sequence length="151" mass="16584">MKCDPEAGGSYPDTPRPAVGAVVFKDDAVLLVQRAKAPAQGMWAIPGGSVRLGETLQEAAEREVLEETGVVIRAGEPVLVFDTIQQDERGIVQYHYVIVDLDADYVSGTPRAADDAADARWVVQDELPHLKVNPATLRLLRDRFSFGKRER</sequence>
<comment type="similarity">
    <text evidence="2">Belongs to the Nudix hydrolase family.</text>
</comment>
<dbReference type="KEGG" id="dwd:DSCW_15610"/>